<evidence type="ECO:0000256" key="1">
    <source>
        <dbReference type="ARBA" id="ARBA00000085"/>
    </source>
</evidence>
<feature type="domain" description="PAC" evidence="10">
    <location>
        <begin position="261"/>
        <end position="312"/>
    </location>
</feature>
<dbReference type="AlphaFoldDB" id="A0A644XCL0"/>
<comment type="caution">
    <text evidence="11">The sequence shown here is derived from an EMBL/GenBank/DDBJ whole genome shotgun (WGS) entry which is preliminary data.</text>
</comment>
<dbReference type="SMART" id="SM00387">
    <property type="entry name" value="HATPase_c"/>
    <property type="match status" value="1"/>
</dbReference>
<accession>A0A644XCL0</accession>
<evidence type="ECO:0000256" key="3">
    <source>
        <dbReference type="ARBA" id="ARBA00022553"/>
    </source>
</evidence>
<dbReference type="GO" id="GO:0000155">
    <property type="term" value="F:phosphorelay sensor kinase activity"/>
    <property type="evidence" value="ECO:0007669"/>
    <property type="project" value="InterPro"/>
</dbReference>
<dbReference type="InterPro" id="IPR003594">
    <property type="entry name" value="HATPase_dom"/>
</dbReference>
<dbReference type="PANTHER" id="PTHR24421:SF10">
    <property type="entry name" value="NITRATE_NITRITE SENSOR PROTEIN NARQ"/>
    <property type="match status" value="1"/>
</dbReference>
<dbReference type="NCBIfam" id="TIGR00229">
    <property type="entry name" value="sensory_box"/>
    <property type="match status" value="1"/>
</dbReference>
<evidence type="ECO:0000259" key="10">
    <source>
        <dbReference type="PROSITE" id="PS50113"/>
    </source>
</evidence>
<feature type="transmembrane region" description="Helical" evidence="8">
    <location>
        <begin position="60"/>
        <end position="85"/>
    </location>
</feature>
<dbReference type="Pfam" id="PF08448">
    <property type="entry name" value="PAS_4"/>
    <property type="match status" value="1"/>
</dbReference>
<dbReference type="Gene3D" id="3.30.450.20">
    <property type="entry name" value="PAS domain"/>
    <property type="match status" value="1"/>
</dbReference>
<sequence>MIVLAIWSLANALEMTGADLSTKLFWANMQYTAYCYSPVTLIALCTKFTGYSRWLKGRNILWLAVLPTVIILLVWTNSMHGLIRYDVHMDFSGPFPVIAKKYGPFFYVHSVYSHLLNIIAWVLLCRAAFFNDTVYRKQALSLLLGVSLIIIPNILYIFHLFPSYRFDVTPAFFGPAGLITAWAIFRFKLFDVVPVAWAKAISMIDAGVIVLDMQDRVLDMNPAFQNIIGCAAASSVLTKQVAEVCGEIPELKQILVDNKEKHTEFSFRAGETVKTYEVLLSPLTDNKGRPVGKFAIIYEITERKRQQQELSQQQWKLAGTEERERMARDLHDNLGQILGFINMQAQGIRQELKNAGIETAAEQLNKLVDVTQSAHNELRKYIGSIRNSAFQERDFITALKKNIADFEEQSGLKVTLNYPESFSTDILKPNVRIYILNIVKEALNNVCKHAEADKVIITISLKQDLLCVAVEDNGKGFDVSKSSNTNKTTKFGLEIMRERASEIGGKLDIESTQGKGSRIILQTPFNEG</sequence>
<feature type="transmembrane region" description="Helical" evidence="8">
    <location>
        <begin position="31"/>
        <end position="48"/>
    </location>
</feature>
<dbReference type="PROSITE" id="PS50113">
    <property type="entry name" value="PAC"/>
    <property type="match status" value="1"/>
</dbReference>
<dbReference type="SUPFAM" id="SSF55874">
    <property type="entry name" value="ATPase domain of HSP90 chaperone/DNA topoisomerase II/histidine kinase"/>
    <property type="match status" value="1"/>
</dbReference>
<feature type="transmembrane region" description="Helical" evidence="8">
    <location>
        <begin position="105"/>
        <end position="129"/>
    </location>
</feature>
<protein>
    <recommendedName>
        <fullName evidence="2">histidine kinase</fullName>
        <ecNumber evidence="2">2.7.13.3</ecNumber>
    </recommendedName>
</protein>
<dbReference type="CDD" id="cd16917">
    <property type="entry name" value="HATPase_UhpB-NarQ-NarX-like"/>
    <property type="match status" value="1"/>
</dbReference>
<dbReference type="Pfam" id="PF16927">
    <property type="entry name" value="HisKA_7TM"/>
    <property type="match status" value="1"/>
</dbReference>
<dbReference type="CDD" id="cd00130">
    <property type="entry name" value="PAS"/>
    <property type="match status" value="1"/>
</dbReference>
<evidence type="ECO:0000256" key="7">
    <source>
        <dbReference type="ARBA" id="ARBA00022840"/>
    </source>
</evidence>
<evidence type="ECO:0000313" key="11">
    <source>
        <dbReference type="EMBL" id="MPM11924.1"/>
    </source>
</evidence>
<dbReference type="Pfam" id="PF07730">
    <property type="entry name" value="HisKA_3"/>
    <property type="match status" value="1"/>
</dbReference>
<evidence type="ECO:0000259" key="9">
    <source>
        <dbReference type="PROSITE" id="PS50109"/>
    </source>
</evidence>
<dbReference type="Gene3D" id="3.30.565.10">
    <property type="entry name" value="Histidine kinase-like ATPase, C-terminal domain"/>
    <property type="match status" value="1"/>
</dbReference>
<keyword evidence="8" id="KW-0812">Transmembrane</keyword>
<keyword evidence="3" id="KW-0597">Phosphoprotein</keyword>
<keyword evidence="7" id="KW-0067">ATP-binding</keyword>
<dbReference type="InterPro" id="IPR013656">
    <property type="entry name" value="PAS_4"/>
</dbReference>
<feature type="domain" description="Histidine kinase" evidence="9">
    <location>
        <begin position="325"/>
        <end position="527"/>
    </location>
</feature>
<dbReference type="GO" id="GO:0016020">
    <property type="term" value="C:membrane"/>
    <property type="evidence" value="ECO:0007669"/>
    <property type="project" value="InterPro"/>
</dbReference>
<dbReference type="InterPro" id="IPR011712">
    <property type="entry name" value="Sig_transdc_His_kin_sub3_dim/P"/>
</dbReference>
<dbReference type="Gene3D" id="1.20.5.1930">
    <property type="match status" value="1"/>
</dbReference>
<organism evidence="11">
    <name type="scientific">bioreactor metagenome</name>
    <dbReference type="NCBI Taxonomy" id="1076179"/>
    <lineage>
        <taxon>unclassified sequences</taxon>
        <taxon>metagenomes</taxon>
        <taxon>ecological metagenomes</taxon>
    </lineage>
</organism>
<dbReference type="EMBL" id="VSSQ01001897">
    <property type="protein sequence ID" value="MPM11924.1"/>
    <property type="molecule type" value="Genomic_DNA"/>
</dbReference>
<dbReference type="InterPro" id="IPR031621">
    <property type="entry name" value="HisKA_7TM"/>
</dbReference>
<evidence type="ECO:0000256" key="8">
    <source>
        <dbReference type="SAM" id="Phobius"/>
    </source>
</evidence>
<dbReference type="PROSITE" id="PS50109">
    <property type="entry name" value="HIS_KIN"/>
    <property type="match status" value="1"/>
</dbReference>
<dbReference type="Pfam" id="PF02518">
    <property type="entry name" value="HATPase_c"/>
    <property type="match status" value="1"/>
</dbReference>
<keyword evidence="8" id="KW-1133">Transmembrane helix</keyword>
<comment type="catalytic activity">
    <reaction evidence="1">
        <text>ATP + protein L-histidine = ADP + protein N-phospho-L-histidine.</text>
        <dbReference type="EC" id="2.7.13.3"/>
    </reaction>
</comment>
<dbReference type="InterPro" id="IPR000014">
    <property type="entry name" value="PAS"/>
</dbReference>
<dbReference type="PANTHER" id="PTHR24421">
    <property type="entry name" value="NITRATE/NITRITE SENSOR PROTEIN NARX-RELATED"/>
    <property type="match status" value="1"/>
</dbReference>
<evidence type="ECO:0000256" key="5">
    <source>
        <dbReference type="ARBA" id="ARBA00022741"/>
    </source>
</evidence>
<dbReference type="GO" id="GO:0005524">
    <property type="term" value="F:ATP binding"/>
    <property type="evidence" value="ECO:0007669"/>
    <property type="project" value="UniProtKB-KW"/>
</dbReference>
<dbReference type="InterPro" id="IPR000700">
    <property type="entry name" value="PAS-assoc_C"/>
</dbReference>
<evidence type="ECO:0000256" key="4">
    <source>
        <dbReference type="ARBA" id="ARBA00022679"/>
    </source>
</evidence>
<keyword evidence="8" id="KW-0472">Membrane</keyword>
<gene>
    <name evidence="11" type="ORF">SDC9_58275</name>
</gene>
<dbReference type="EC" id="2.7.13.3" evidence="2"/>
<reference evidence="11" key="1">
    <citation type="submission" date="2019-08" db="EMBL/GenBank/DDBJ databases">
        <authorList>
            <person name="Kucharzyk K."/>
            <person name="Murdoch R.W."/>
            <person name="Higgins S."/>
            <person name="Loffler F."/>
        </authorList>
    </citation>
    <scope>NUCLEOTIDE SEQUENCE</scope>
</reference>
<proteinExistence type="predicted"/>
<dbReference type="InterPro" id="IPR050482">
    <property type="entry name" value="Sensor_HK_TwoCompSys"/>
</dbReference>
<keyword evidence="5" id="KW-0547">Nucleotide-binding</keyword>
<keyword evidence="6" id="KW-0418">Kinase</keyword>
<keyword evidence="4" id="KW-0808">Transferase</keyword>
<name>A0A644XCL0_9ZZZZ</name>
<feature type="transmembrane region" description="Helical" evidence="8">
    <location>
        <begin position="141"/>
        <end position="162"/>
    </location>
</feature>
<dbReference type="InterPro" id="IPR036890">
    <property type="entry name" value="HATPase_C_sf"/>
</dbReference>
<dbReference type="InterPro" id="IPR005467">
    <property type="entry name" value="His_kinase_dom"/>
</dbReference>
<evidence type="ECO:0000256" key="2">
    <source>
        <dbReference type="ARBA" id="ARBA00012438"/>
    </source>
</evidence>
<evidence type="ECO:0000256" key="6">
    <source>
        <dbReference type="ARBA" id="ARBA00022777"/>
    </source>
</evidence>
<dbReference type="InterPro" id="IPR035965">
    <property type="entry name" value="PAS-like_dom_sf"/>
</dbReference>
<dbReference type="SUPFAM" id="SSF55785">
    <property type="entry name" value="PYP-like sensor domain (PAS domain)"/>
    <property type="match status" value="1"/>
</dbReference>
<dbReference type="GO" id="GO:0046983">
    <property type="term" value="F:protein dimerization activity"/>
    <property type="evidence" value="ECO:0007669"/>
    <property type="project" value="InterPro"/>
</dbReference>